<reference evidence="1" key="1">
    <citation type="submission" date="2022-02" db="EMBL/GenBank/DDBJ databases">
        <title>Plant Genome Project.</title>
        <authorList>
            <person name="Zhang R.-G."/>
        </authorList>
    </citation>
    <scope>NUCLEOTIDE SEQUENCE</scope>
    <source>
        <strain evidence="1">AT1</strain>
    </source>
</reference>
<gene>
    <name evidence="1" type="ORF">RHMOL_Rhmol07G0129200</name>
</gene>
<keyword evidence="2" id="KW-1185">Reference proteome</keyword>
<proteinExistence type="predicted"/>
<accession>A0ACC0N125</accession>
<comment type="caution">
    <text evidence="1">The sequence shown here is derived from an EMBL/GenBank/DDBJ whole genome shotgun (WGS) entry which is preliminary data.</text>
</comment>
<dbReference type="Proteomes" id="UP001062846">
    <property type="component" value="Chromosome 7"/>
</dbReference>
<evidence type="ECO:0000313" key="2">
    <source>
        <dbReference type="Proteomes" id="UP001062846"/>
    </source>
</evidence>
<protein>
    <submittedName>
        <fullName evidence="1">Uncharacterized protein</fullName>
    </submittedName>
</protein>
<organism evidence="1 2">
    <name type="scientific">Rhododendron molle</name>
    <name type="common">Chinese azalea</name>
    <name type="synonym">Azalea mollis</name>
    <dbReference type="NCBI Taxonomy" id="49168"/>
    <lineage>
        <taxon>Eukaryota</taxon>
        <taxon>Viridiplantae</taxon>
        <taxon>Streptophyta</taxon>
        <taxon>Embryophyta</taxon>
        <taxon>Tracheophyta</taxon>
        <taxon>Spermatophyta</taxon>
        <taxon>Magnoliopsida</taxon>
        <taxon>eudicotyledons</taxon>
        <taxon>Gunneridae</taxon>
        <taxon>Pentapetalae</taxon>
        <taxon>asterids</taxon>
        <taxon>Ericales</taxon>
        <taxon>Ericaceae</taxon>
        <taxon>Ericoideae</taxon>
        <taxon>Rhodoreae</taxon>
        <taxon>Rhododendron</taxon>
    </lineage>
</organism>
<sequence>MCRALASNALALWFCKEEELDLVCLRNRPLFGSEESSSSSSDRVRASLDRASPPHGRDMYPITEFCMLLSSL</sequence>
<dbReference type="EMBL" id="CM046394">
    <property type="protein sequence ID" value="KAI8546574.1"/>
    <property type="molecule type" value="Genomic_DNA"/>
</dbReference>
<evidence type="ECO:0000313" key="1">
    <source>
        <dbReference type="EMBL" id="KAI8546574.1"/>
    </source>
</evidence>
<name>A0ACC0N125_RHOML</name>